<evidence type="ECO:0000256" key="1">
    <source>
        <dbReference type="SAM" id="MobiDB-lite"/>
    </source>
</evidence>
<reference evidence="2" key="2">
    <citation type="submission" date="2018-05" db="EMBL/GenBank/DDBJ databases">
        <title>OpunRS2 (Oryza punctata Reference Sequence Version 2).</title>
        <authorList>
            <person name="Zhang J."/>
            <person name="Kudrna D."/>
            <person name="Lee S."/>
            <person name="Talag J."/>
            <person name="Welchert J."/>
            <person name="Wing R.A."/>
        </authorList>
    </citation>
    <scope>NUCLEOTIDE SEQUENCE [LARGE SCALE GENOMIC DNA]</scope>
</reference>
<sequence>MWEQSLSRRSRWWRCALARRLGSQCDSATVDPDGWDSRSLVRQSDGSASQIVPTQAHAEKSRSNLLLAAIWGLFAGVDAAGSSGQEAGTHGHQVWRR</sequence>
<dbReference type="EnsemblPlants" id="OPUNC08G03770.1">
    <property type="protein sequence ID" value="OPUNC08G03770.1"/>
    <property type="gene ID" value="OPUNC08G03770"/>
</dbReference>
<accession>A0A0E0LRL3</accession>
<keyword evidence="3" id="KW-1185">Reference proteome</keyword>
<dbReference type="Proteomes" id="UP000026962">
    <property type="component" value="Chromosome 8"/>
</dbReference>
<evidence type="ECO:0000313" key="3">
    <source>
        <dbReference type="Proteomes" id="UP000026962"/>
    </source>
</evidence>
<feature type="compositionally biased region" description="Polar residues" evidence="1">
    <location>
        <begin position="40"/>
        <end position="53"/>
    </location>
</feature>
<protein>
    <submittedName>
        <fullName evidence="2">Uncharacterized protein</fullName>
    </submittedName>
</protein>
<proteinExistence type="predicted"/>
<name>A0A0E0LRL3_ORYPU</name>
<dbReference type="Gramene" id="OPUNC08G03770.1">
    <property type="protein sequence ID" value="OPUNC08G03770.1"/>
    <property type="gene ID" value="OPUNC08G03770"/>
</dbReference>
<reference evidence="2" key="1">
    <citation type="submission" date="2015-04" db="UniProtKB">
        <authorList>
            <consortium name="EnsemblPlants"/>
        </authorList>
    </citation>
    <scope>IDENTIFICATION</scope>
</reference>
<dbReference type="HOGENOM" id="CLU_2350393_0_0_1"/>
<feature type="region of interest" description="Disordered" evidence="1">
    <location>
        <begin position="36"/>
        <end position="55"/>
    </location>
</feature>
<organism evidence="2">
    <name type="scientific">Oryza punctata</name>
    <name type="common">Red rice</name>
    <dbReference type="NCBI Taxonomy" id="4537"/>
    <lineage>
        <taxon>Eukaryota</taxon>
        <taxon>Viridiplantae</taxon>
        <taxon>Streptophyta</taxon>
        <taxon>Embryophyta</taxon>
        <taxon>Tracheophyta</taxon>
        <taxon>Spermatophyta</taxon>
        <taxon>Magnoliopsida</taxon>
        <taxon>Liliopsida</taxon>
        <taxon>Poales</taxon>
        <taxon>Poaceae</taxon>
        <taxon>BOP clade</taxon>
        <taxon>Oryzoideae</taxon>
        <taxon>Oryzeae</taxon>
        <taxon>Oryzinae</taxon>
        <taxon>Oryza</taxon>
    </lineage>
</organism>
<evidence type="ECO:0000313" key="2">
    <source>
        <dbReference type="EnsemblPlants" id="OPUNC08G03770.1"/>
    </source>
</evidence>
<dbReference type="AlphaFoldDB" id="A0A0E0LRL3"/>